<reference evidence="2 4" key="3">
    <citation type="submission" date="2016-10" db="EMBL/GenBank/DDBJ databases">
        <authorList>
            <person name="Varghese N."/>
            <person name="Submissions S."/>
        </authorList>
    </citation>
    <scope>NUCLEOTIDE SEQUENCE [LARGE SCALE GENOMIC DNA]</scope>
    <source>
        <strain evidence="2 4">ATCC 33218</strain>
    </source>
</reference>
<organism evidence="1 3">
    <name type="scientific">Legionella micdadei</name>
    <name type="common">Tatlockia micdadei</name>
    <dbReference type="NCBI Taxonomy" id="451"/>
    <lineage>
        <taxon>Bacteria</taxon>
        <taxon>Pseudomonadati</taxon>
        <taxon>Pseudomonadota</taxon>
        <taxon>Gammaproteobacteria</taxon>
        <taxon>Legionellales</taxon>
        <taxon>Legionellaceae</taxon>
        <taxon>Legionella</taxon>
    </lineage>
</organism>
<accession>A0A098GE28</accession>
<dbReference type="Proteomes" id="UP000182998">
    <property type="component" value="Unassembled WGS sequence"/>
</dbReference>
<dbReference type="KEGG" id="tmc:LMI_0929"/>
<evidence type="ECO:0000313" key="2">
    <source>
        <dbReference type="EMBL" id="SCY57878.1"/>
    </source>
</evidence>
<reference evidence="3" key="2">
    <citation type="submission" date="2014-09" db="EMBL/GenBank/DDBJ databases">
        <authorList>
            <person name="Gomez-Valero L."/>
        </authorList>
    </citation>
    <scope>NUCLEOTIDE SEQUENCE [LARGE SCALE GENOMIC DNA]</scope>
    <source>
        <strain evidence="3">ATCC33218</strain>
    </source>
</reference>
<sequence>MATKTSHKKGKGPNSEAVDFKLKRLLKIKVIRSDYCDNLAKLINRSER</sequence>
<evidence type="ECO:0000313" key="3">
    <source>
        <dbReference type="Proteomes" id="UP000032414"/>
    </source>
</evidence>
<proteinExistence type="predicted"/>
<dbReference type="Proteomes" id="UP000032414">
    <property type="component" value="Chromosome I"/>
</dbReference>
<evidence type="ECO:0000313" key="1">
    <source>
        <dbReference type="EMBL" id="CEG60247.1"/>
    </source>
</evidence>
<protein>
    <submittedName>
        <fullName evidence="1">Uncharacterized protein</fullName>
    </submittedName>
</protein>
<dbReference type="EMBL" id="LN614830">
    <property type="protein sequence ID" value="CEG60247.1"/>
    <property type="molecule type" value="Genomic_DNA"/>
</dbReference>
<keyword evidence="4" id="KW-1185">Reference proteome</keyword>
<gene>
    <name evidence="1" type="ORF">LMI_0929</name>
    <name evidence="2" type="ORF">SAMN02982997_02132</name>
</gene>
<evidence type="ECO:0000313" key="4">
    <source>
        <dbReference type="Proteomes" id="UP000182998"/>
    </source>
</evidence>
<reference evidence="1" key="1">
    <citation type="submission" date="2014-09" db="EMBL/GenBank/DDBJ databases">
        <authorList>
            <person name="GOMEZ-VALERO Laura"/>
        </authorList>
    </citation>
    <scope>NUCLEOTIDE SEQUENCE</scope>
    <source>
        <strain evidence="1">ATCC33218</strain>
    </source>
</reference>
<dbReference type="EMBL" id="FMVN01000010">
    <property type="protein sequence ID" value="SCY57878.1"/>
    <property type="molecule type" value="Genomic_DNA"/>
</dbReference>
<dbReference type="HOGENOM" id="CLU_3158751_0_0_6"/>
<name>A0A098GE28_LEGMI</name>
<dbReference type="AlphaFoldDB" id="A0A098GE28"/>